<feature type="region of interest" description="Disordered" evidence="1">
    <location>
        <begin position="1"/>
        <end position="39"/>
    </location>
</feature>
<organism evidence="2 3">
    <name type="scientific">Rotaria socialis</name>
    <dbReference type="NCBI Taxonomy" id="392032"/>
    <lineage>
        <taxon>Eukaryota</taxon>
        <taxon>Metazoa</taxon>
        <taxon>Spiralia</taxon>
        <taxon>Gnathifera</taxon>
        <taxon>Rotifera</taxon>
        <taxon>Eurotatoria</taxon>
        <taxon>Bdelloidea</taxon>
        <taxon>Philodinida</taxon>
        <taxon>Philodinidae</taxon>
        <taxon>Rotaria</taxon>
    </lineage>
</organism>
<feature type="compositionally biased region" description="Polar residues" evidence="1">
    <location>
        <begin position="28"/>
        <end position="39"/>
    </location>
</feature>
<comment type="caution">
    <text evidence="2">The sequence shown here is derived from an EMBL/GenBank/DDBJ whole genome shotgun (WGS) entry which is preliminary data.</text>
</comment>
<evidence type="ECO:0000313" key="2">
    <source>
        <dbReference type="EMBL" id="CAF5119985.1"/>
    </source>
</evidence>
<evidence type="ECO:0000313" key="3">
    <source>
        <dbReference type="Proteomes" id="UP000663848"/>
    </source>
</evidence>
<dbReference type="Proteomes" id="UP000663848">
    <property type="component" value="Unassembled WGS sequence"/>
</dbReference>
<feature type="non-terminal residue" evidence="2">
    <location>
        <position position="39"/>
    </location>
</feature>
<gene>
    <name evidence="2" type="ORF">QYT958_LOCUS45990</name>
</gene>
<dbReference type="EMBL" id="CAJOBR010079581">
    <property type="protein sequence ID" value="CAF5119985.1"/>
    <property type="molecule type" value="Genomic_DNA"/>
</dbReference>
<name>A0A822F642_9BILA</name>
<proteinExistence type="predicted"/>
<evidence type="ECO:0000256" key="1">
    <source>
        <dbReference type="SAM" id="MobiDB-lite"/>
    </source>
</evidence>
<reference evidence="2" key="1">
    <citation type="submission" date="2021-02" db="EMBL/GenBank/DDBJ databases">
        <authorList>
            <person name="Nowell W R."/>
        </authorList>
    </citation>
    <scope>NUCLEOTIDE SEQUENCE</scope>
</reference>
<accession>A0A822F642</accession>
<sequence>MATNPTSVMSQSTASPMNRSQKRKATTDTDASYSPASIC</sequence>
<dbReference type="AlphaFoldDB" id="A0A822F642"/>
<feature type="compositionally biased region" description="Polar residues" evidence="1">
    <location>
        <begin position="1"/>
        <end position="19"/>
    </location>
</feature>
<protein>
    <submittedName>
        <fullName evidence="2">Uncharacterized protein</fullName>
    </submittedName>
</protein>